<keyword evidence="1" id="KW-0812">Transmembrane</keyword>
<reference evidence="2" key="1">
    <citation type="submission" date="2022-12" db="EMBL/GenBank/DDBJ databases">
        <title>Reference genome sequencing for broad-spectrum identification of bacterial and archaeal isolates by mass spectrometry.</title>
        <authorList>
            <person name="Sekiguchi Y."/>
            <person name="Tourlousse D.M."/>
        </authorList>
    </citation>
    <scope>NUCLEOTIDE SEQUENCE</scope>
    <source>
        <strain evidence="2">LLR39Z86</strain>
    </source>
</reference>
<protein>
    <submittedName>
        <fullName evidence="2">Uncharacterized protein</fullName>
    </submittedName>
</protein>
<name>A0A9W6G7K1_9ACTN</name>
<dbReference type="AlphaFoldDB" id="A0A9W6G7K1"/>
<evidence type="ECO:0000313" key="2">
    <source>
        <dbReference type="EMBL" id="GLI42650.1"/>
    </source>
</evidence>
<feature type="transmembrane region" description="Helical" evidence="1">
    <location>
        <begin position="63"/>
        <end position="83"/>
    </location>
</feature>
<feature type="transmembrane region" description="Helical" evidence="1">
    <location>
        <begin position="89"/>
        <end position="111"/>
    </location>
</feature>
<dbReference type="RefSeq" id="WP_270114088.1">
    <property type="nucleotide sequence ID" value="NZ_BAAAOL010000006.1"/>
</dbReference>
<sequence>MNEPYVEGIAWIVRGARTKKAIITAPDRSSGTDEAATRLDRALDGFAGPVPPWYDFMHRPESMLVYVLVSAIGATSAVLLTPLEAGPAIFLGLIAGGVAAAILVKAADVLAHRRAGGKARPEDVIREVAPLARPAHYVVDLAETLVVLDPATEAETHRLAWQAASPEEAESRSAEAELLRRLAVLDPVEAADYEELLKAPRDR</sequence>
<evidence type="ECO:0000313" key="3">
    <source>
        <dbReference type="Proteomes" id="UP001144313"/>
    </source>
</evidence>
<dbReference type="Proteomes" id="UP001144313">
    <property type="component" value="Unassembled WGS sequence"/>
</dbReference>
<keyword evidence="1" id="KW-0472">Membrane</keyword>
<gene>
    <name evidence="2" type="ORF">GALLR39Z86_25000</name>
</gene>
<organism evidence="2 3">
    <name type="scientific">Glycomyces algeriensis</name>
    <dbReference type="NCBI Taxonomy" id="256037"/>
    <lineage>
        <taxon>Bacteria</taxon>
        <taxon>Bacillati</taxon>
        <taxon>Actinomycetota</taxon>
        <taxon>Actinomycetes</taxon>
        <taxon>Glycomycetales</taxon>
        <taxon>Glycomycetaceae</taxon>
        <taxon>Glycomyces</taxon>
    </lineage>
</organism>
<comment type="caution">
    <text evidence="2">The sequence shown here is derived from an EMBL/GenBank/DDBJ whole genome shotgun (WGS) entry which is preliminary data.</text>
</comment>
<keyword evidence="1" id="KW-1133">Transmembrane helix</keyword>
<dbReference type="EMBL" id="BSDT01000001">
    <property type="protein sequence ID" value="GLI42650.1"/>
    <property type="molecule type" value="Genomic_DNA"/>
</dbReference>
<proteinExistence type="predicted"/>
<evidence type="ECO:0000256" key="1">
    <source>
        <dbReference type="SAM" id="Phobius"/>
    </source>
</evidence>
<accession>A0A9W6G7K1</accession>
<keyword evidence="3" id="KW-1185">Reference proteome</keyword>